<accession>A0A251RXQ8</accession>
<dbReference type="AlphaFoldDB" id="A0A251RXQ8"/>
<dbReference type="OrthoDB" id="667051at2759"/>
<feature type="compositionally biased region" description="Basic and acidic residues" evidence="1">
    <location>
        <begin position="133"/>
        <end position="143"/>
    </location>
</feature>
<evidence type="ECO:0000313" key="4">
    <source>
        <dbReference type="Proteomes" id="UP000215914"/>
    </source>
</evidence>
<evidence type="ECO:0000313" key="2">
    <source>
        <dbReference type="EMBL" id="KAF5758980.1"/>
    </source>
</evidence>
<dbReference type="InterPro" id="IPR012442">
    <property type="entry name" value="DUF1645_plant"/>
</dbReference>
<feature type="region of interest" description="Disordered" evidence="1">
    <location>
        <begin position="130"/>
        <end position="194"/>
    </location>
</feature>
<dbReference type="PANTHER" id="PTHR33095:SF14">
    <property type="entry name" value="AR781"/>
    <property type="match status" value="1"/>
</dbReference>
<dbReference type="Gramene" id="mRNA:HanXRQr2_Chr16g0735701">
    <property type="protein sequence ID" value="CDS:HanXRQr2_Chr16g0735701.1"/>
    <property type="gene ID" value="HanXRQr2_Chr16g0735701"/>
</dbReference>
<reference evidence="2" key="3">
    <citation type="submission" date="2020-06" db="EMBL/GenBank/DDBJ databases">
        <title>Helianthus annuus Genome sequencing and assembly Release 2.</title>
        <authorList>
            <person name="Gouzy J."/>
            <person name="Langlade N."/>
            <person name="Munos S."/>
        </authorList>
    </citation>
    <scope>NUCLEOTIDE SEQUENCE</scope>
    <source>
        <tissue evidence="2">Leaves</tissue>
    </source>
</reference>
<evidence type="ECO:0000256" key="1">
    <source>
        <dbReference type="SAM" id="MobiDB-lite"/>
    </source>
</evidence>
<reference evidence="3" key="2">
    <citation type="submission" date="2017-02" db="EMBL/GenBank/DDBJ databases">
        <title>Sunflower complete genome.</title>
        <authorList>
            <person name="Langlade N."/>
            <person name="Munos S."/>
        </authorList>
    </citation>
    <scope>NUCLEOTIDE SEQUENCE [LARGE SCALE GENOMIC DNA]</scope>
    <source>
        <tissue evidence="3">Leaves</tissue>
    </source>
</reference>
<organism evidence="3 4">
    <name type="scientific">Helianthus annuus</name>
    <name type="common">Common sunflower</name>
    <dbReference type="NCBI Taxonomy" id="4232"/>
    <lineage>
        <taxon>Eukaryota</taxon>
        <taxon>Viridiplantae</taxon>
        <taxon>Streptophyta</taxon>
        <taxon>Embryophyta</taxon>
        <taxon>Tracheophyta</taxon>
        <taxon>Spermatophyta</taxon>
        <taxon>Magnoliopsida</taxon>
        <taxon>eudicotyledons</taxon>
        <taxon>Gunneridae</taxon>
        <taxon>Pentapetalae</taxon>
        <taxon>asterids</taxon>
        <taxon>campanulids</taxon>
        <taxon>Asterales</taxon>
        <taxon>Asteraceae</taxon>
        <taxon>Asteroideae</taxon>
        <taxon>Heliantheae alliance</taxon>
        <taxon>Heliantheae</taxon>
        <taxon>Helianthus</taxon>
    </lineage>
</organism>
<name>A0A251RXQ8_HELAN</name>
<dbReference type="Proteomes" id="UP000215914">
    <property type="component" value="Chromosome 16"/>
</dbReference>
<feature type="compositionally biased region" description="Low complexity" evidence="1">
    <location>
        <begin position="176"/>
        <end position="189"/>
    </location>
</feature>
<gene>
    <name evidence="3" type="ORF">HannXRQ_Chr16g0507771</name>
    <name evidence="2" type="ORF">HanXRQr2_Chr16g0735701</name>
</gene>
<protein>
    <submittedName>
        <fullName evidence="3">Uncharacterized protein</fullName>
    </submittedName>
</protein>
<keyword evidence="4" id="KW-1185">Reference proteome</keyword>
<reference evidence="2 4" key="1">
    <citation type="journal article" date="2017" name="Nature">
        <title>The sunflower genome provides insights into oil metabolism, flowering and Asterid evolution.</title>
        <authorList>
            <person name="Badouin H."/>
            <person name="Gouzy J."/>
            <person name="Grassa C.J."/>
            <person name="Murat F."/>
            <person name="Staton S.E."/>
            <person name="Cottret L."/>
            <person name="Lelandais-Briere C."/>
            <person name="Owens G.L."/>
            <person name="Carrere S."/>
            <person name="Mayjonade B."/>
            <person name="Legrand L."/>
            <person name="Gill N."/>
            <person name="Kane N.C."/>
            <person name="Bowers J.E."/>
            <person name="Hubner S."/>
            <person name="Bellec A."/>
            <person name="Berard A."/>
            <person name="Berges H."/>
            <person name="Blanchet N."/>
            <person name="Boniface M.C."/>
            <person name="Brunel D."/>
            <person name="Catrice O."/>
            <person name="Chaidir N."/>
            <person name="Claudel C."/>
            <person name="Donnadieu C."/>
            <person name="Faraut T."/>
            <person name="Fievet G."/>
            <person name="Helmstetter N."/>
            <person name="King M."/>
            <person name="Knapp S.J."/>
            <person name="Lai Z."/>
            <person name="Le Paslier M.C."/>
            <person name="Lippi Y."/>
            <person name="Lorenzon L."/>
            <person name="Mandel J.R."/>
            <person name="Marage G."/>
            <person name="Marchand G."/>
            <person name="Marquand E."/>
            <person name="Bret-Mestries E."/>
            <person name="Morien E."/>
            <person name="Nambeesan S."/>
            <person name="Nguyen T."/>
            <person name="Pegot-Espagnet P."/>
            <person name="Pouilly N."/>
            <person name="Raftis F."/>
            <person name="Sallet E."/>
            <person name="Schiex T."/>
            <person name="Thomas J."/>
            <person name="Vandecasteele C."/>
            <person name="Vares D."/>
            <person name="Vear F."/>
            <person name="Vautrin S."/>
            <person name="Crespi M."/>
            <person name="Mangin B."/>
            <person name="Burke J.M."/>
            <person name="Salse J."/>
            <person name="Munos S."/>
            <person name="Vincourt P."/>
            <person name="Rieseberg L.H."/>
            <person name="Langlade N.B."/>
        </authorList>
    </citation>
    <scope>NUCLEOTIDE SEQUENCE [LARGE SCALE GENOMIC DNA]</scope>
    <source>
        <strain evidence="4">cv. SF193</strain>
        <tissue evidence="2">Leaves</tissue>
    </source>
</reference>
<dbReference type="EMBL" id="CM007905">
    <property type="protein sequence ID" value="OTF91168.1"/>
    <property type="molecule type" value="Genomic_DNA"/>
</dbReference>
<sequence length="307" mass="34088">MEVAPPINPTDFNFNSSTYTTTLPPTPRLMNNNNIIISAPTSPARSTANLHHEFDQLMITNNTTHQKTNSLATIPFAWEEKPGVPKQTNNLYDDDVVDFAFDVSGELSPYSSVTAEDLFQGGVIKPTEMINNLERERGRERKLSISRSRRTQSLPPLRGPEQPSVPANIANITPQTTSSSASSTLSASGSGKGSKKWRFKDLFLFRSASDGRALDKDPLKKHSAVFRKHDEDFRNSSLRYRSGSGHGSKRRGRVSAHELHYNVNRAVSNDMKKKTFLPYKQGILGRLAFNPTVHALSNGFGFSHNNS</sequence>
<dbReference type="Pfam" id="PF07816">
    <property type="entry name" value="DUF1645"/>
    <property type="match status" value="1"/>
</dbReference>
<dbReference type="EMBL" id="MNCJ02000331">
    <property type="protein sequence ID" value="KAF5758980.1"/>
    <property type="molecule type" value="Genomic_DNA"/>
</dbReference>
<dbReference type="InParanoid" id="A0A251RXQ8"/>
<evidence type="ECO:0000313" key="3">
    <source>
        <dbReference type="EMBL" id="OTF91168.1"/>
    </source>
</evidence>
<dbReference type="PANTHER" id="PTHR33095">
    <property type="entry name" value="OS07G0619500 PROTEIN"/>
    <property type="match status" value="1"/>
</dbReference>
<proteinExistence type="predicted"/>
<dbReference type="OMA" id="SPYRWEA"/>